<evidence type="ECO:0000313" key="2">
    <source>
        <dbReference type="Proteomes" id="UP001205998"/>
    </source>
</evidence>
<sequence>RTLRPWETKIELFGLNARCHVWRKPGTAHHLANTIPTVKHSGGSIMLWVCFSVAGTRRLVRVEGKINAAMYRYILNENLLQSTLDLRLGVWCIFQQDNDPKHTATITKEWLQDSVNVLECPSQSPDLNPNEHLKMAVHRRSPLNLMEFEMFCKEEWKQLPKNSCTKLAASNSKRIEAVIGAKG</sequence>
<evidence type="ECO:0000313" key="1">
    <source>
        <dbReference type="EMBL" id="KAI5626237.1"/>
    </source>
</evidence>
<gene>
    <name evidence="1" type="ORF">C0J50_14227</name>
</gene>
<feature type="non-terminal residue" evidence="1">
    <location>
        <position position="1"/>
    </location>
</feature>
<proteinExistence type="predicted"/>
<comment type="caution">
    <text evidence="1">The sequence shown here is derived from an EMBL/GenBank/DDBJ whole genome shotgun (WGS) entry which is preliminary data.</text>
</comment>
<dbReference type="PANTHER" id="PTHR23022">
    <property type="entry name" value="TRANSPOSABLE ELEMENT-RELATED"/>
    <property type="match status" value="1"/>
</dbReference>
<dbReference type="Proteomes" id="UP001205998">
    <property type="component" value="Unassembled WGS sequence"/>
</dbReference>
<accession>A0AAD5B1M5</accession>
<dbReference type="EMBL" id="MU551534">
    <property type="protein sequence ID" value="KAI5626237.1"/>
    <property type="molecule type" value="Genomic_DNA"/>
</dbReference>
<name>A0AAD5B1M5_SILAS</name>
<dbReference type="InterPro" id="IPR052338">
    <property type="entry name" value="Transposase_5"/>
</dbReference>
<feature type="non-terminal residue" evidence="1">
    <location>
        <position position="183"/>
    </location>
</feature>
<dbReference type="Gene3D" id="3.30.420.10">
    <property type="entry name" value="Ribonuclease H-like superfamily/Ribonuclease H"/>
    <property type="match status" value="1"/>
</dbReference>
<dbReference type="GO" id="GO:0003676">
    <property type="term" value="F:nucleic acid binding"/>
    <property type="evidence" value="ECO:0007669"/>
    <property type="project" value="InterPro"/>
</dbReference>
<keyword evidence="2" id="KW-1185">Reference proteome</keyword>
<organism evidence="1 2">
    <name type="scientific">Silurus asotus</name>
    <name type="common">Amur catfish</name>
    <name type="synonym">Parasilurus asotus</name>
    <dbReference type="NCBI Taxonomy" id="30991"/>
    <lineage>
        <taxon>Eukaryota</taxon>
        <taxon>Metazoa</taxon>
        <taxon>Chordata</taxon>
        <taxon>Craniata</taxon>
        <taxon>Vertebrata</taxon>
        <taxon>Euteleostomi</taxon>
        <taxon>Actinopterygii</taxon>
        <taxon>Neopterygii</taxon>
        <taxon>Teleostei</taxon>
        <taxon>Ostariophysi</taxon>
        <taxon>Siluriformes</taxon>
        <taxon>Siluridae</taxon>
        <taxon>Silurus</taxon>
    </lineage>
</organism>
<reference evidence="1" key="1">
    <citation type="submission" date="2018-07" db="EMBL/GenBank/DDBJ databases">
        <title>Comparative genomics of catfishes provides insights into carnivory and benthic adaptation.</title>
        <authorList>
            <person name="Zhang Y."/>
            <person name="Wang D."/>
            <person name="Peng Z."/>
            <person name="Zheng S."/>
            <person name="Shao F."/>
            <person name="Tao W."/>
        </authorList>
    </citation>
    <scope>NUCLEOTIDE SEQUENCE</scope>
    <source>
        <strain evidence="1">Chongqing</strain>
    </source>
</reference>
<protein>
    <submittedName>
        <fullName evidence="1">Uncharacterized protein</fullName>
    </submittedName>
</protein>
<dbReference type="InterPro" id="IPR036397">
    <property type="entry name" value="RNaseH_sf"/>
</dbReference>
<dbReference type="PANTHER" id="PTHR23022:SF135">
    <property type="entry name" value="SI:DKEY-77F5.3"/>
    <property type="match status" value="1"/>
</dbReference>
<dbReference type="AlphaFoldDB" id="A0AAD5B1M5"/>